<dbReference type="AlphaFoldDB" id="A0A7C4WKG6"/>
<dbReference type="InterPro" id="IPR006638">
    <property type="entry name" value="Elp3/MiaA/NifB-like_rSAM"/>
</dbReference>
<evidence type="ECO:0000259" key="6">
    <source>
        <dbReference type="PROSITE" id="PS51918"/>
    </source>
</evidence>
<accession>A0A7C4WKG6</accession>
<dbReference type="InterPro" id="IPR007197">
    <property type="entry name" value="rSAM"/>
</dbReference>
<dbReference type="InterPro" id="IPR023885">
    <property type="entry name" value="4Fe4S-binding_SPASM_dom"/>
</dbReference>
<keyword evidence="3" id="KW-0479">Metal-binding</keyword>
<dbReference type="GO" id="GO:0051536">
    <property type="term" value="F:iron-sulfur cluster binding"/>
    <property type="evidence" value="ECO:0007669"/>
    <property type="project" value="UniProtKB-KW"/>
</dbReference>
<keyword evidence="2" id="KW-0949">S-adenosyl-L-methionine</keyword>
<dbReference type="InterPro" id="IPR058240">
    <property type="entry name" value="rSAM_sf"/>
</dbReference>
<dbReference type="EMBL" id="DTPI01000031">
    <property type="protein sequence ID" value="HGE66575.1"/>
    <property type="molecule type" value="Genomic_DNA"/>
</dbReference>
<dbReference type="GO" id="GO:0046872">
    <property type="term" value="F:metal ion binding"/>
    <property type="evidence" value="ECO:0007669"/>
    <property type="project" value="UniProtKB-KW"/>
</dbReference>
<evidence type="ECO:0000256" key="3">
    <source>
        <dbReference type="ARBA" id="ARBA00022723"/>
    </source>
</evidence>
<dbReference type="CDD" id="cd01335">
    <property type="entry name" value="Radical_SAM"/>
    <property type="match status" value="1"/>
</dbReference>
<evidence type="ECO:0000256" key="1">
    <source>
        <dbReference type="ARBA" id="ARBA00001966"/>
    </source>
</evidence>
<dbReference type="Pfam" id="PF04055">
    <property type="entry name" value="Radical_SAM"/>
    <property type="match status" value="1"/>
</dbReference>
<dbReference type="InterPro" id="IPR023867">
    <property type="entry name" value="Sulphatase_maturase_rSAM"/>
</dbReference>
<evidence type="ECO:0000313" key="7">
    <source>
        <dbReference type="EMBL" id="HGE66575.1"/>
    </source>
</evidence>
<dbReference type="SMART" id="SM00729">
    <property type="entry name" value="Elp3"/>
    <property type="match status" value="1"/>
</dbReference>
<dbReference type="GO" id="GO:0016491">
    <property type="term" value="F:oxidoreductase activity"/>
    <property type="evidence" value="ECO:0007669"/>
    <property type="project" value="InterPro"/>
</dbReference>
<dbReference type="GO" id="GO:0006783">
    <property type="term" value="P:heme biosynthetic process"/>
    <property type="evidence" value="ECO:0007669"/>
    <property type="project" value="TreeGrafter"/>
</dbReference>
<dbReference type="InterPro" id="IPR013785">
    <property type="entry name" value="Aldolase_TIM"/>
</dbReference>
<proteinExistence type="predicted"/>
<gene>
    <name evidence="8" type="ORF">ENT89_05140</name>
    <name evidence="7" type="ORF">ENX77_05600</name>
</gene>
<dbReference type="EMBL" id="DTAK01000038">
    <property type="protein sequence ID" value="HGU59542.1"/>
    <property type="molecule type" value="Genomic_DNA"/>
</dbReference>
<sequence length="473" mass="53380">MIEKISLFTRIVNNPITKKSLQGLTGYCEIDGKNRLEVAIELALGYREDACWKCRMASKTVEPILIKGAESFNVTMDDLKEKFKDAYWRKGLVSVIKGLAFFGVRKPFVPGAPFQVVWDVTYACNLRCRHCYSAAGKSLKDELTTEEALDVIDKLDRLGVTIISFSGGEPLLRKDIFELTSYAADKGIYVAVATNGTLIDEETAKKMKENGVGYVQISLDGAKETHESFRGIRGCYERTVNGIKNAVKEGLFVNVSMTVTRLNYDDVPKVIELCEKIGVNWFMHYNFIPTGRGTAEIDITPEQRENLLKMIYERNKTSNISLLSTAPQFARVAMQCDAELIPTHFYNIKAGERLKELAEFIGGCGAGRFYFAIKANGDIQPCVFFPLKIANIKELSSKELEDLWLHNHVFEDLRNKDILKGCGECGYRYYCGGCRARAFNYFGDYTMPDPGCINNLKYWKTVHDISYKSECGR</sequence>
<keyword evidence="4" id="KW-0408">Iron</keyword>
<dbReference type="PANTHER" id="PTHR11228:SF7">
    <property type="entry name" value="PQQA PEPTIDE CYCLASE"/>
    <property type="match status" value="1"/>
</dbReference>
<dbReference type="InterPro" id="IPR050377">
    <property type="entry name" value="Radical_SAM_PqqE_MftC-like"/>
</dbReference>
<keyword evidence="5" id="KW-0411">Iron-sulfur</keyword>
<dbReference type="PANTHER" id="PTHR11228">
    <property type="entry name" value="RADICAL SAM DOMAIN PROTEIN"/>
    <property type="match status" value="1"/>
</dbReference>
<dbReference type="SFLD" id="SFLDG01067">
    <property type="entry name" value="SPASM/twitch_domain_containing"/>
    <property type="match status" value="1"/>
</dbReference>
<dbReference type="SUPFAM" id="SSF102114">
    <property type="entry name" value="Radical SAM enzymes"/>
    <property type="match status" value="1"/>
</dbReference>
<reference evidence="8" key="1">
    <citation type="journal article" date="2020" name="mSystems">
        <title>Genome- and Community-Level Interaction Insights into Carbon Utilization and Element Cycling Functions of Hydrothermarchaeota in Hydrothermal Sediment.</title>
        <authorList>
            <person name="Zhou Z."/>
            <person name="Liu Y."/>
            <person name="Xu W."/>
            <person name="Pan J."/>
            <person name="Luo Z.H."/>
            <person name="Li M."/>
        </authorList>
    </citation>
    <scope>NUCLEOTIDE SEQUENCE [LARGE SCALE GENOMIC DNA]</scope>
    <source>
        <strain evidence="8">SpSt-62</strain>
        <strain evidence="7">SpSt-97</strain>
    </source>
</reference>
<dbReference type="Gene3D" id="3.20.20.70">
    <property type="entry name" value="Aldolase class I"/>
    <property type="match status" value="1"/>
</dbReference>
<evidence type="ECO:0000313" key="8">
    <source>
        <dbReference type="EMBL" id="HGU59542.1"/>
    </source>
</evidence>
<dbReference type="NCBIfam" id="TIGR04085">
    <property type="entry name" value="rSAM_more_4Fe4S"/>
    <property type="match status" value="1"/>
</dbReference>
<dbReference type="PROSITE" id="PS51918">
    <property type="entry name" value="RADICAL_SAM"/>
    <property type="match status" value="1"/>
</dbReference>
<evidence type="ECO:0000256" key="2">
    <source>
        <dbReference type="ARBA" id="ARBA00022691"/>
    </source>
</evidence>
<evidence type="ECO:0000256" key="4">
    <source>
        <dbReference type="ARBA" id="ARBA00023004"/>
    </source>
</evidence>
<dbReference type="SFLD" id="SFLDG01386">
    <property type="entry name" value="main_SPASM_domain-containing"/>
    <property type="match status" value="1"/>
</dbReference>
<comment type="caution">
    <text evidence="8">The sequence shown here is derived from an EMBL/GenBank/DDBJ whole genome shotgun (WGS) entry which is preliminary data.</text>
</comment>
<evidence type="ECO:0000256" key="5">
    <source>
        <dbReference type="ARBA" id="ARBA00023014"/>
    </source>
</evidence>
<dbReference type="SFLD" id="SFLDG01384">
    <property type="entry name" value="thioether_bond_formation_requi"/>
    <property type="match status" value="1"/>
</dbReference>
<feature type="domain" description="Radical SAM core" evidence="6">
    <location>
        <begin position="110"/>
        <end position="318"/>
    </location>
</feature>
<dbReference type="CDD" id="cd21123">
    <property type="entry name" value="SPASM_MftC-like"/>
    <property type="match status" value="1"/>
</dbReference>
<dbReference type="SFLD" id="SFLDS00029">
    <property type="entry name" value="Radical_SAM"/>
    <property type="match status" value="1"/>
</dbReference>
<protein>
    <submittedName>
        <fullName evidence="8">Radical SAM protein</fullName>
    </submittedName>
</protein>
<name>A0A7C4WKG6_9EURY</name>
<organism evidence="8">
    <name type="scientific">Geoglobus ahangari</name>
    <dbReference type="NCBI Taxonomy" id="113653"/>
    <lineage>
        <taxon>Archaea</taxon>
        <taxon>Methanobacteriati</taxon>
        <taxon>Methanobacteriota</taxon>
        <taxon>Archaeoglobi</taxon>
        <taxon>Archaeoglobales</taxon>
        <taxon>Archaeoglobaceae</taxon>
        <taxon>Geoglobus</taxon>
    </lineage>
</organism>
<comment type="cofactor">
    <cofactor evidence="1">
        <name>[4Fe-4S] cluster</name>
        <dbReference type="ChEBI" id="CHEBI:49883"/>
    </cofactor>
</comment>
<dbReference type="Pfam" id="PF13186">
    <property type="entry name" value="SPASM"/>
    <property type="match status" value="1"/>
</dbReference>